<name>A0ABR3FAD1_9AGAR</name>
<sequence>MTTSTHYVFCYPKLLGEYRATTKSPAAVSGVYESVIFVPGGKQQAPFPIVFAAPSALSHPAQSLLQPEIDELGTKGPSAVISALQSSSRFQSVCELMDSSIKFYYAMITAKSVLIHYSRDAADGIWRQTTLQNPYMQIHSSFKGAFFAMVTKGSAPSFDLVGKSFDDLDHFVMALEAPEPTCRLTPLSAPSTPHRSFPRAVVAAISPSPARSSKAKAIPTSGSPIPARKTPIDAGADDSSLWEHFELGSQELASAVLSAPTSPAPSTSRDIEKLELELSRFGDLVRQYFELVSWQPKQSLTAIHVFDASNHSGDTFVTMLRLAYPAVSIKEARFVHVLLACQKEID</sequence>
<organism evidence="2 3">
    <name type="scientific">Marasmius crinis-equi</name>
    <dbReference type="NCBI Taxonomy" id="585013"/>
    <lineage>
        <taxon>Eukaryota</taxon>
        <taxon>Fungi</taxon>
        <taxon>Dikarya</taxon>
        <taxon>Basidiomycota</taxon>
        <taxon>Agaricomycotina</taxon>
        <taxon>Agaricomycetes</taxon>
        <taxon>Agaricomycetidae</taxon>
        <taxon>Agaricales</taxon>
        <taxon>Marasmiineae</taxon>
        <taxon>Marasmiaceae</taxon>
        <taxon>Marasmius</taxon>
    </lineage>
</organism>
<proteinExistence type="predicted"/>
<keyword evidence="3" id="KW-1185">Reference proteome</keyword>
<protein>
    <submittedName>
        <fullName evidence="2">Uncharacterized protein</fullName>
    </submittedName>
</protein>
<comment type="caution">
    <text evidence="2">The sequence shown here is derived from an EMBL/GenBank/DDBJ whole genome shotgun (WGS) entry which is preliminary data.</text>
</comment>
<gene>
    <name evidence="2" type="ORF">V5O48_009694</name>
</gene>
<dbReference type="Proteomes" id="UP001465976">
    <property type="component" value="Unassembled WGS sequence"/>
</dbReference>
<dbReference type="EMBL" id="JBAHYK010000649">
    <property type="protein sequence ID" value="KAL0572268.1"/>
    <property type="molecule type" value="Genomic_DNA"/>
</dbReference>
<feature type="region of interest" description="Disordered" evidence="1">
    <location>
        <begin position="212"/>
        <end position="233"/>
    </location>
</feature>
<evidence type="ECO:0000256" key="1">
    <source>
        <dbReference type="SAM" id="MobiDB-lite"/>
    </source>
</evidence>
<evidence type="ECO:0000313" key="2">
    <source>
        <dbReference type="EMBL" id="KAL0572268.1"/>
    </source>
</evidence>
<reference evidence="2 3" key="1">
    <citation type="submission" date="2024-02" db="EMBL/GenBank/DDBJ databases">
        <title>A draft genome for the cacao thread blight pathogen Marasmius crinis-equi.</title>
        <authorList>
            <person name="Cohen S.P."/>
            <person name="Baruah I.K."/>
            <person name="Amoako-Attah I."/>
            <person name="Bukari Y."/>
            <person name="Meinhardt L.W."/>
            <person name="Bailey B.A."/>
        </authorList>
    </citation>
    <scope>NUCLEOTIDE SEQUENCE [LARGE SCALE GENOMIC DNA]</scope>
    <source>
        <strain evidence="2 3">GH-76</strain>
    </source>
</reference>
<evidence type="ECO:0000313" key="3">
    <source>
        <dbReference type="Proteomes" id="UP001465976"/>
    </source>
</evidence>
<accession>A0ABR3FAD1</accession>